<evidence type="ECO:0000313" key="3">
    <source>
        <dbReference type="Proteomes" id="UP000037510"/>
    </source>
</evidence>
<feature type="compositionally biased region" description="Acidic residues" evidence="1">
    <location>
        <begin position="67"/>
        <end position="77"/>
    </location>
</feature>
<keyword evidence="2" id="KW-0808">Transferase</keyword>
<reference evidence="2 3" key="1">
    <citation type="journal article" date="2015" name="Genome Biol. Evol.">
        <title>The genome of winter moth (Operophtera brumata) provides a genomic perspective on sexual dimorphism and phenology.</title>
        <authorList>
            <person name="Derks M.F."/>
            <person name="Smit S."/>
            <person name="Salis L."/>
            <person name="Schijlen E."/>
            <person name="Bossers A."/>
            <person name="Mateman C."/>
            <person name="Pijl A.S."/>
            <person name="de Ridder D."/>
            <person name="Groenen M.A."/>
            <person name="Visser M.E."/>
            <person name="Megens H.J."/>
        </authorList>
    </citation>
    <scope>NUCLEOTIDE SEQUENCE [LARGE SCALE GENOMIC DNA]</scope>
    <source>
        <strain evidence="2">WM2013NL</strain>
        <tissue evidence="2">Head and thorax</tissue>
    </source>
</reference>
<feature type="region of interest" description="Disordered" evidence="1">
    <location>
        <begin position="65"/>
        <end position="86"/>
    </location>
</feature>
<sequence>MIDCDNRPVIMDFPQMRFAYESELYPRFSDLERDDVMDTEIACSGYKRTKDVDNELLEQMGIGLAVSDDEEDSAEIEEGPKHTEDDLDSLRQQVDASIQNDERTVPDVATRTAALTIDNDKTTKIEDEIPTLVPATDAVHNNTDRVDKLGEKGDQLDKLGEKGDQIDNKGDETAQNIADLDKNSQKYRLAMIEKALSDVRSMRSYTSASTIAPDVVKQQVKKNLVNVHKKMERKRAVAKGEASAVTRDRRDNRETIRESHGLWGWDE</sequence>
<dbReference type="STRING" id="104452.A0A0L7LTK8"/>
<dbReference type="AlphaFoldDB" id="A0A0L7LTK8"/>
<name>A0A0L7LTK8_OPEBR</name>
<protein>
    <submittedName>
        <fullName evidence="2">Serine/threonine-protein kinase rio2 (Rio kinase 2)</fullName>
    </submittedName>
</protein>
<accession>A0A0L7LTK8</accession>
<organism evidence="2 3">
    <name type="scientific">Operophtera brumata</name>
    <name type="common">Winter moth</name>
    <name type="synonym">Phalaena brumata</name>
    <dbReference type="NCBI Taxonomy" id="104452"/>
    <lineage>
        <taxon>Eukaryota</taxon>
        <taxon>Metazoa</taxon>
        <taxon>Ecdysozoa</taxon>
        <taxon>Arthropoda</taxon>
        <taxon>Hexapoda</taxon>
        <taxon>Insecta</taxon>
        <taxon>Pterygota</taxon>
        <taxon>Neoptera</taxon>
        <taxon>Endopterygota</taxon>
        <taxon>Lepidoptera</taxon>
        <taxon>Glossata</taxon>
        <taxon>Ditrysia</taxon>
        <taxon>Geometroidea</taxon>
        <taxon>Geometridae</taxon>
        <taxon>Larentiinae</taxon>
        <taxon>Operophtera</taxon>
    </lineage>
</organism>
<proteinExistence type="predicted"/>
<dbReference type="Proteomes" id="UP000037510">
    <property type="component" value="Unassembled WGS sequence"/>
</dbReference>
<evidence type="ECO:0000256" key="1">
    <source>
        <dbReference type="SAM" id="MobiDB-lite"/>
    </source>
</evidence>
<feature type="compositionally biased region" description="Basic and acidic residues" evidence="1">
    <location>
        <begin position="246"/>
        <end position="260"/>
    </location>
</feature>
<keyword evidence="3" id="KW-1185">Reference proteome</keyword>
<feature type="region of interest" description="Disordered" evidence="1">
    <location>
        <begin position="231"/>
        <end position="267"/>
    </location>
</feature>
<dbReference type="GO" id="GO:0016301">
    <property type="term" value="F:kinase activity"/>
    <property type="evidence" value="ECO:0007669"/>
    <property type="project" value="UniProtKB-KW"/>
</dbReference>
<keyword evidence="2" id="KW-0418">Kinase</keyword>
<evidence type="ECO:0000313" key="2">
    <source>
        <dbReference type="EMBL" id="KOB78689.1"/>
    </source>
</evidence>
<comment type="caution">
    <text evidence="2">The sequence shown here is derived from an EMBL/GenBank/DDBJ whole genome shotgun (WGS) entry which is preliminary data.</text>
</comment>
<dbReference type="EMBL" id="JTDY01000133">
    <property type="protein sequence ID" value="KOB78689.1"/>
    <property type="molecule type" value="Genomic_DNA"/>
</dbReference>
<gene>
    <name evidence="2" type="ORF">OBRU01_01920</name>
</gene>